<evidence type="ECO:0000256" key="1">
    <source>
        <dbReference type="ARBA" id="ARBA00023235"/>
    </source>
</evidence>
<dbReference type="InterPro" id="IPR036237">
    <property type="entry name" value="Xyl_isomerase-like_sf"/>
</dbReference>
<gene>
    <name evidence="3" type="ORF">ASIM_LOCUS17633</name>
</gene>
<dbReference type="Proteomes" id="UP000267096">
    <property type="component" value="Unassembled WGS sequence"/>
</dbReference>
<dbReference type="Gene3D" id="3.20.20.150">
    <property type="entry name" value="Divalent-metal-dependent TIM barrel enzymes"/>
    <property type="match status" value="1"/>
</dbReference>
<protein>
    <submittedName>
        <fullName evidence="5">Putative hydroxypyruvate isomerase (inferred by orthology to a C. elegans protein)</fullName>
    </submittedName>
</protein>
<organism evidence="5">
    <name type="scientific">Anisakis simplex</name>
    <name type="common">Herring worm</name>
    <dbReference type="NCBI Taxonomy" id="6269"/>
    <lineage>
        <taxon>Eukaryota</taxon>
        <taxon>Metazoa</taxon>
        <taxon>Ecdysozoa</taxon>
        <taxon>Nematoda</taxon>
        <taxon>Chromadorea</taxon>
        <taxon>Rhabditida</taxon>
        <taxon>Spirurina</taxon>
        <taxon>Ascaridomorpha</taxon>
        <taxon>Ascaridoidea</taxon>
        <taxon>Anisakidae</taxon>
        <taxon>Anisakis</taxon>
        <taxon>Anisakis simplex complex</taxon>
    </lineage>
</organism>
<dbReference type="EMBL" id="UYRR01034363">
    <property type="protein sequence ID" value="VDK60869.1"/>
    <property type="molecule type" value="Genomic_DNA"/>
</dbReference>
<evidence type="ECO:0000313" key="4">
    <source>
        <dbReference type="Proteomes" id="UP000267096"/>
    </source>
</evidence>
<dbReference type="SUPFAM" id="SSF51658">
    <property type="entry name" value="Xylose isomerase-like"/>
    <property type="match status" value="1"/>
</dbReference>
<proteinExistence type="predicted"/>
<dbReference type="WBParaSite" id="ASIM_0001823201-mRNA-1">
    <property type="protein sequence ID" value="ASIM_0001823201-mRNA-1"/>
    <property type="gene ID" value="ASIM_0001823201"/>
</dbReference>
<dbReference type="Pfam" id="PF01261">
    <property type="entry name" value="AP_endonuc_2"/>
    <property type="match status" value="1"/>
</dbReference>
<dbReference type="PANTHER" id="PTHR43489">
    <property type="entry name" value="ISOMERASE"/>
    <property type="match status" value="1"/>
</dbReference>
<keyword evidence="1" id="KW-0413">Isomerase</keyword>
<dbReference type="InterPro" id="IPR050417">
    <property type="entry name" value="Sugar_Epim/Isomerase"/>
</dbReference>
<dbReference type="InterPro" id="IPR013022">
    <property type="entry name" value="Xyl_isomerase-like_TIM-brl"/>
</dbReference>
<accession>A0A0M3KB85</accession>
<reference evidence="3 4" key="2">
    <citation type="submission" date="2018-11" db="EMBL/GenBank/DDBJ databases">
        <authorList>
            <consortium name="Pathogen Informatics"/>
        </authorList>
    </citation>
    <scope>NUCLEOTIDE SEQUENCE [LARGE SCALE GENOMIC DNA]</scope>
</reference>
<name>A0A0M3KB85_ANISI</name>
<dbReference type="OrthoDB" id="4214675at2759"/>
<keyword evidence="4" id="KW-1185">Reference proteome</keyword>
<evidence type="ECO:0000259" key="2">
    <source>
        <dbReference type="Pfam" id="PF01261"/>
    </source>
</evidence>
<sequence length="153" mass="17965">MAGLAEVNDETRRTYVENIRYASQLFAKNDIICLIEPINEISIPGYFLHSYQQALEIIKEINESNLKLMFDVFHAQQICGQLTKSIVDLKSFIGHVQIAQVPERHEPDSAGEINYEYIFKILKENGDWDIGCEYMERGESMEYFEWMKRYELI</sequence>
<dbReference type="PANTHER" id="PTHR43489:SF6">
    <property type="entry name" value="HYDROXYPYRUVATE ISOMERASE-RELATED"/>
    <property type="match status" value="1"/>
</dbReference>
<reference evidence="5" key="1">
    <citation type="submission" date="2017-02" db="UniProtKB">
        <authorList>
            <consortium name="WormBaseParasite"/>
        </authorList>
    </citation>
    <scope>IDENTIFICATION</scope>
</reference>
<evidence type="ECO:0000313" key="5">
    <source>
        <dbReference type="WBParaSite" id="ASIM_0001823201-mRNA-1"/>
    </source>
</evidence>
<dbReference type="GO" id="GO:0008903">
    <property type="term" value="F:hydroxypyruvate isomerase activity"/>
    <property type="evidence" value="ECO:0007669"/>
    <property type="project" value="TreeGrafter"/>
</dbReference>
<dbReference type="AlphaFoldDB" id="A0A0M3KB85"/>
<dbReference type="GO" id="GO:0046487">
    <property type="term" value="P:glyoxylate metabolic process"/>
    <property type="evidence" value="ECO:0007669"/>
    <property type="project" value="TreeGrafter"/>
</dbReference>
<evidence type="ECO:0000313" key="3">
    <source>
        <dbReference type="EMBL" id="VDK60869.1"/>
    </source>
</evidence>
<feature type="domain" description="Xylose isomerase-like TIM barrel" evidence="2">
    <location>
        <begin position="6"/>
        <end position="149"/>
    </location>
</feature>